<dbReference type="KEGG" id="vcr:VC395_0919"/>
<dbReference type="AlphaFoldDB" id="A0A0H3AIJ9"/>
<evidence type="ECO:0000313" key="5">
    <source>
        <dbReference type="EMBL" id="ABQ20315.1"/>
    </source>
</evidence>
<keyword evidence="2 4" id="KW-0997">Cell inner membrane</keyword>
<dbReference type="GO" id="GO:0009898">
    <property type="term" value="C:cytoplasmic side of plasma membrane"/>
    <property type="evidence" value="ECO:0007669"/>
    <property type="project" value="InterPro"/>
</dbReference>
<dbReference type="Gene3D" id="3.40.1580.20">
    <property type="entry name" value="Syd protein"/>
    <property type="match status" value="1"/>
</dbReference>
<dbReference type="HAMAP" id="MF_01104">
    <property type="entry name" value="Syd"/>
    <property type="match status" value="1"/>
</dbReference>
<dbReference type="Proteomes" id="UP000000249">
    <property type="component" value="Chromosome 1"/>
</dbReference>
<dbReference type="PATRIC" id="fig|345073.21.peg.889"/>
<sequence length="198" mass="22705">MPVSLTRRRKLNMEMIMTQSVVQALSAFSQRFLQHCAQQTCQLPENDELLGLASPCVVEALTDVVRWRPINREVWADFSNVERAIELTLHEDIKAFYASQFSADMPAQWRGRELTLLQVWSEDDFTRLQENILGHLVMQRRLKQKPTVFIATTEDEMAVVSVCNLSGNVILEKLGTAQREVLTADLETFLEQLEPKVN</sequence>
<name>A0A0H3AIJ9_VIBC3</name>
<dbReference type="eggNOG" id="ENOG502ZCMR">
    <property type="taxonomic scope" value="Bacteria"/>
</dbReference>
<dbReference type="EMBL" id="CP000627">
    <property type="protein sequence ID" value="ABQ20315.1"/>
    <property type="molecule type" value="Genomic_DNA"/>
</dbReference>
<proteinExistence type="inferred from homology"/>
<dbReference type="InterPro" id="IPR009948">
    <property type="entry name" value="Syd"/>
</dbReference>
<dbReference type="KEGG" id="vco:VC0395_A0425"/>
<evidence type="ECO:0000256" key="2">
    <source>
        <dbReference type="ARBA" id="ARBA00022519"/>
    </source>
</evidence>
<protein>
    <recommendedName>
        <fullName evidence="4">Protein Syd</fullName>
    </recommendedName>
</protein>
<dbReference type="NCBIfam" id="NF003439">
    <property type="entry name" value="PRK04968.1"/>
    <property type="match status" value="1"/>
</dbReference>
<reference evidence="5 6" key="1">
    <citation type="submission" date="2007-03" db="EMBL/GenBank/DDBJ databases">
        <authorList>
            <person name="Heidelberg J."/>
        </authorList>
    </citation>
    <scope>NUCLEOTIDE SEQUENCE [LARGE SCALE GENOMIC DNA]</scope>
    <source>
        <strain evidence="6">ATCC 39541 / Classical Ogawa 395 / O395</strain>
    </source>
</reference>
<evidence type="ECO:0000256" key="1">
    <source>
        <dbReference type="ARBA" id="ARBA00022475"/>
    </source>
</evidence>
<organism evidence="5 6">
    <name type="scientific">Vibrio cholerae serotype O1 (strain ATCC 39541 / Classical Ogawa 395 / O395)</name>
    <dbReference type="NCBI Taxonomy" id="345073"/>
    <lineage>
        <taxon>Bacteria</taxon>
        <taxon>Pseudomonadati</taxon>
        <taxon>Pseudomonadota</taxon>
        <taxon>Gammaproteobacteria</taxon>
        <taxon>Vibrionales</taxon>
        <taxon>Vibrionaceae</taxon>
        <taxon>Vibrio</taxon>
    </lineage>
</organism>
<dbReference type="InterPro" id="IPR038228">
    <property type="entry name" value="Syd_sf"/>
</dbReference>
<keyword evidence="3 4" id="KW-0472">Membrane</keyword>
<comment type="similarity">
    <text evidence="4">Belongs to the Syd family.</text>
</comment>
<evidence type="ECO:0000256" key="3">
    <source>
        <dbReference type="ARBA" id="ARBA00023136"/>
    </source>
</evidence>
<comment type="function">
    <text evidence="4">Interacts with the SecY protein in vivo. May bind preferentially to an uncomplexed state of SecY, thus functioning either as a chelating agent for excess SecY in the cell or as a regulatory factor that negatively controls the translocase function.</text>
</comment>
<dbReference type="Pfam" id="PF07348">
    <property type="entry name" value="Syd"/>
    <property type="match status" value="1"/>
</dbReference>
<dbReference type="OrthoDB" id="5599437at2"/>
<evidence type="ECO:0000256" key="4">
    <source>
        <dbReference type="HAMAP-Rule" id="MF_01104"/>
    </source>
</evidence>
<gene>
    <name evidence="4 5" type="primary">syd</name>
    <name evidence="5" type="ordered locus">VC0395_A0425</name>
</gene>
<keyword evidence="1 4" id="KW-1003">Cell membrane</keyword>
<accession>A0A0H3AIJ9</accession>
<comment type="subcellular location">
    <subcellularLocation>
        <location evidence="4">Cell inner membrane</location>
        <topology evidence="4">Peripheral membrane protein</topology>
        <orientation evidence="4">Cytoplasmic side</orientation>
    </subcellularLocation>
    <text evidence="4">Loosely associated with the cytoplasmic side of the inner membrane, probably via SecY.</text>
</comment>
<evidence type="ECO:0000313" key="6">
    <source>
        <dbReference type="Proteomes" id="UP000000249"/>
    </source>
</evidence>
<dbReference type="CDD" id="cd16323">
    <property type="entry name" value="Syd"/>
    <property type="match status" value="1"/>
</dbReference>